<evidence type="ECO:0000256" key="1">
    <source>
        <dbReference type="ARBA" id="ARBA00004613"/>
    </source>
</evidence>
<dbReference type="Pfam" id="PF18884">
    <property type="entry name" value="TSP3_bac"/>
    <property type="match status" value="1"/>
</dbReference>
<dbReference type="InterPro" id="IPR059100">
    <property type="entry name" value="TSP3_bac"/>
</dbReference>
<feature type="region of interest" description="Disordered" evidence="5">
    <location>
        <begin position="350"/>
        <end position="389"/>
    </location>
</feature>
<keyword evidence="8" id="KW-1185">Reference proteome</keyword>
<feature type="non-terminal residue" evidence="7">
    <location>
        <position position="389"/>
    </location>
</feature>
<evidence type="ECO:0000259" key="6">
    <source>
        <dbReference type="Pfam" id="PF20609"/>
    </source>
</evidence>
<dbReference type="Proteomes" id="UP000198642">
    <property type="component" value="Unassembled WGS sequence"/>
</dbReference>
<dbReference type="RefSeq" id="WP_244535705.1">
    <property type="nucleotide sequence ID" value="NZ_FOJW01000005.1"/>
</dbReference>
<comment type="subcellular location">
    <subcellularLocation>
        <location evidence="1">Secreted</location>
    </subcellularLocation>
</comment>
<protein>
    <recommendedName>
        <fullName evidence="6">Putative adhesive domain-containing protein</fullName>
    </recommendedName>
</protein>
<proteinExistence type="predicted"/>
<evidence type="ECO:0000256" key="4">
    <source>
        <dbReference type="ARBA" id="ARBA00022837"/>
    </source>
</evidence>
<dbReference type="STRING" id="237679.SAMN04488072_105230"/>
<accession>A0A1I0XRI1</accession>
<gene>
    <name evidence="7" type="ORF">SAMN04488072_105230</name>
</gene>
<keyword evidence="3" id="KW-0732">Signal</keyword>
<dbReference type="EMBL" id="FOJW01000005">
    <property type="protein sequence ID" value="SFB02808.1"/>
    <property type="molecule type" value="Genomic_DNA"/>
</dbReference>
<dbReference type="InterPro" id="IPR046762">
    <property type="entry name" value="pAdhesive_17"/>
</dbReference>
<evidence type="ECO:0000256" key="3">
    <source>
        <dbReference type="ARBA" id="ARBA00022729"/>
    </source>
</evidence>
<keyword evidence="2" id="KW-0964">Secreted</keyword>
<feature type="domain" description="Putative adhesive" evidence="6">
    <location>
        <begin position="58"/>
        <end position="353"/>
    </location>
</feature>
<organism evidence="7 8">
    <name type="scientific">Lentibacillus halodurans</name>
    <dbReference type="NCBI Taxonomy" id="237679"/>
    <lineage>
        <taxon>Bacteria</taxon>
        <taxon>Bacillati</taxon>
        <taxon>Bacillota</taxon>
        <taxon>Bacilli</taxon>
        <taxon>Bacillales</taxon>
        <taxon>Bacillaceae</taxon>
        <taxon>Lentibacillus</taxon>
    </lineage>
</organism>
<feature type="compositionally biased region" description="Acidic residues" evidence="5">
    <location>
        <begin position="356"/>
        <end position="389"/>
    </location>
</feature>
<dbReference type="AlphaFoldDB" id="A0A1I0XRI1"/>
<evidence type="ECO:0000256" key="2">
    <source>
        <dbReference type="ARBA" id="ARBA00022525"/>
    </source>
</evidence>
<dbReference type="Pfam" id="PF20609">
    <property type="entry name" value="pAdhesive_17"/>
    <property type="match status" value="1"/>
</dbReference>
<sequence length="389" mass="41065">MKNYDYKRKLKRLNDINIRKTKRIAATAAITSALVFSTTPSMPLGTLLINPDHTVEAASLSEVQLLTDVSIDTNLTESDESYNLNLDLTGSGDTSIELVNPDKTAIFYAEEFAGLLQDDGNPASVRVELTALTLEDLPTLEGAISGVTGTATDVINQLIELSDYATDSDVLTVDGISELQTAVDNLNNIDDALSQLSAYEDTAPMQVNEDGSVVVNFSDGLNNHIETAIKDVVVSTVQDLINAIDSIEITVGDDLGPLAPIINPIIDTVETSIDALAPTLNELITDIQNGALNIAEEAGSLQLLGETNINGDVLINKPTELTGDVTVYGSAANTSAIDLELLTSLDGTDTVTFADTDSDGDGLTDEEENEAGTDPENPDTDGDGISDGD</sequence>
<reference evidence="7 8" key="1">
    <citation type="submission" date="2016-10" db="EMBL/GenBank/DDBJ databases">
        <authorList>
            <person name="de Groot N.N."/>
        </authorList>
    </citation>
    <scope>NUCLEOTIDE SEQUENCE [LARGE SCALE GENOMIC DNA]</scope>
    <source>
        <strain evidence="7 8">CGMCC 1.3702</strain>
    </source>
</reference>
<keyword evidence="4" id="KW-0106">Calcium</keyword>
<name>A0A1I0XRI1_9BACI</name>
<evidence type="ECO:0000313" key="7">
    <source>
        <dbReference type="EMBL" id="SFB02808.1"/>
    </source>
</evidence>
<evidence type="ECO:0000256" key="5">
    <source>
        <dbReference type="SAM" id="MobiDB-lite"/>
    </source>
</evidence>
<evidence type="ECO:0000313" key="8">
    <source>
        <dbReference type="Proteomes" id="UP000198642"/>
    </source>
</evidence>